<dbReference type="OrthoDB" id="2985014at2759"/>
<evidence type="ECO:0000313" key="9">
    <source>
        <dbReference type="Proteomes" id="UP000749293"/>
    </source>
</evidence>
<comment type="caution">
    <text evidence="8">The sequence shown here is derived from an EMBL/GenBank/DDBJ whole genome shotgun (WGS) entry which is preliminary data.</text>
</comment>
<dbReference type="AlphaFoldDB" id="A0A9P4YVN9"/>
<dbReference type="Gene3D" id="1.20.1250.20">
    <property type="entry name" value="MFS general substrate transporter like domains"/>
    <property type="match status" value="1"/>
</dbReference>
<evidence type="ECO:0000256" key="7">
    <source>
        <dbReference type="SAM" id="Phobius"/>
    </source>
</evidence>
<evidence type="ECO:0000256" key="4">
    <source>
        <dbReference type="ARBA" id="ARBA00022989"/>
    </source>
</evidence>
<name>A0A9P4YVN9_9HYPO</name>
<keyword evidence="5 7" id="KW-0472">Membrane</keyword>
<reference evidence="8" key="1">
    <citation type="submission" date="2020-03" db="EMBL/GenBank/DDBJ databases">
        <title>Site-based positive gene gene selection in Geosmithia morbida across the United States reveals a broad range of putative effectors and factors for local host and environmental adapation.</title>
        <authorList>
            <person name="Onufrak A."/>
            <person name="Murdoch R.W."/>
            <person name="Gazis R."/>
            <person name="Huff M."/>
            <person name="Staton M."/>
            <person name="Klingeman W."/>
            <person name="Hadziabdic D."/>
        </authorList>
    </citation>
    <scope>NUCLEOTIDE SEQUENCE</scope>
    <source>
        <strain evidence="8">1262</strain>
    </source>
</reference>
<feature type="transmembrane region" description="Helical" evidence="7">
    <location>
        <begin position="404"/>
        <end position="428"/>
    </location>
</feature>
<feature type="transmembrane region" description="Helical" evidence="7">
    <location>
        <begin position="146"/>
        <end position="164"/>
    </location>
</feature>
<feature type="transmembrane region" description="Helical" evidence="7">
    <location>
        <begin position="116"/>
        <end position="134"/>
    </location>
</feature>
<comment type="subcellular location">
    <subcellularLocation>
        <location evidence="1">Membrane</location>
        <topology evidence="1">Multi-pass membrane protein</topology>
    </subcellularLocation>
</comment>
<dbReference type="PANTHER" id="PTHR43791">
    <property type="entry name" value="PERMEASE-RELATED"/>
    <property type="match status" value="1"/>
</dbReference>
<keyword evidence="3 7" id="KW-0812">Transmembrane</keyword>
<dbReference type="GO" id="GO:0016020">
    <property type="term" value="C:membrane"/>
    <property type="evidence" value="ECO:0007669"/>
    <property type="project" value="UniProtKB-SubCell"/>
</dbReference>
<feature type="transmembrane region" description="Helical" evidence="7">
    <location>
        <begin position="232"/>
        <end position="248"/>
    </location>
</feature>
<feature type="transmembrane region" description="Helical" evidence="7">
    <location>
        <begin position="377"/>
        <end position="398"/>
    </location>
</feature>
<feature type="transmembrane region" description="Helical" evidence="7">
    <location>
        <begin position="440"/>
        <end position="458"/>
    </location>
</feature>
<evidence type="ECO:0000256" key="1">
    <source>
        <dbReference type="ARBA" id="ARBA00004141"/>
    </source>
</evidence>
<feature type="compositionally biased region" description="Basic and acidic residues" evidence="6">
    <location>
        <begin position="1"/>
        <end position="17"/>
    </location>
</feature>
<feature type="transmembrane region" description="Helical" evidence="7">
    <location>
        <begin position="176"/>
        <end position="198"/>
    </location>
</feature>
<dbReference type="InterPro" id="IPR036259">
    <property type="entry name" value="MFS_trans_sf"/>
</dbReference>
<proteinExistence type="predicted"/>
<gene>
    <name evidence="8" type="ORF">GMORB2_1699</name>
</gene>
<evidence type="ECO:0000256" key="2">
    <source>
        <dbReference type="ARBA" id="ARBA00022448"/>
    </source>
</evidence>
<dbReference type="GO" id="GO:0022857">
    <property type="term" value="F:transmembrane transporter activity"/>
    <property type="evidence" value="ECO:0007669"/>
    <property type="project" value="TreeGrafter"/>
</dbReference>
<evidence type="ECO:0000256" key="3">
    <source>
        <dbReference type="ARBA" id="ARBA00022692"/>
    </source>
</evidence>
<dbReference type="Proteomes" id="UP000749293">
    <property type="component" value="Unassembled WGS sequence"/>
</dbReference>
<dbReference type="RefSeq" id="XP_035320511.1">
    <property type="nucleotide sequence ID" value="XM_035463680.1"/>
</dbReference>
<dbReference type="EMBL" id="JAANYQ010000011">
    <property type="protein sequence ID" value="KAF4121859.1"/>
    <property type="molecule type" value="Genomic_DNA"/>
</dbReference>
<organism evidence="8 9">
    <name type="scientific">Geosmithia morbida</name>
    <dbReference type="NCBI Taxonomy" id="1094350"/>
    <lineage>
        <taxon>Eukaryota</taxon>
        <taxon>Fungi</taxon>
        <taxon>Dikarya</taxon>
        <taxon>Ascomycota</taxon>
        <taxon>Pezizomycotina</taxon>
        <taxon>Sordariomycetes</taxon>
        <taxon>Hypocreomycetidae</taxon>
        <taxon>Hypocreales</taxon>
        <taxon>Bionectriaceae</taxon>
        <taxon>Geosmithia</taxon>
    </lineage>
</organism>
<keyword evidence="4 7" id="KW-1133">Transmembrane helix</keyword>
<sequence length="512" mass="56907">MAAREVSPDARGGDEPVGKYTLSPGDETPSTQVPEWTEEEERRLVARGNALTDFFLGDVGITQNQFNVGQQLLSAGIVVLEVSACTDTDEAANMYADQLGEKIPSNYVLYRIGPSVWISGQIIAWGLVAIFQAWQKGLGAFLSTRLLLGLCESGFIPAGLFTITRYYKRSETSKRFSIFFLGNMLAQATSGLIAYGVLHMRGVGGLAGWQWLFVRASRCCFAADGPFRHVKIEGLFTILVGIVFTLFFPKSTADPRCLVGISYFDERESRILTQRITLDDASKAESRRSISWAEMRGARTRPVIYNGVVRAVTCQLVWIRETPVERVGLDWTVDTTRPEHRLGSRRVSGSAHGATLVISRDAADYAVSDKLGRRGPLVSFAMLLWWIFALVNRLLIYSDDDGKRFAVLVLAISFSSIWHPVNGSWMALNARSSGERSITLAMFIMSANCSGIIGSQLFQEADGPLYRIGWSAIVGLVSLSLFLSLWANLQYWVLNWRLARNGKLTEVTRYRY</sequence>
<feature type="transmembrane region" description="Helical" evidence="7">
    <location>
        <begin position="470"/>
        <end position="494"/>
    </location>
</feature>
<evidence type="ECO:0000313" key="8">
    <source>
        <dbReference type="EMBL" id="KAF4121859.1"/>
    </source>
</evidence>
<evidence type="ECO:0000256" key="6">
    <source>
        <dbReference type="SAM" id="MobiDB-lite"/>
    </source>
</evidence>
<dbReference type="GeneID" id="55967929"/>
<dbReference type="SUPFAM" id="SSF103473">
    <property type="entry name" value="MFS general substrate transporter"/>
    <property type="match status" value="2"/>
</dbReference>
<accession>A0A9P4YVN9</accession>
<evidence type="ECO:0000256" key="5">
    <source>
        <dbReference type="ARBA" id="ARBA00023136"/>
    </source>
</evidence>
<keyword evidence="2" id="KW-0813">Transport</keyword>
<protein>
    <submittedName>
        <fullName evidence="8">Major Facilitator Superfamily</fullName>
    </submittedName>
</protein>
<feature type="region of interest" description="Disordered" evidence="6">
    <location>
        <begin position="1"/>
        <end position="38"/>
    </location>
</feature>
<dbReference type="PANTHER" id="PTHR43791:SF32">
    <property type="entry name" value="MAJOR FACILITATOR SUPERFAMILY (MFS) PROFILE DOMAIN-CONTAINING PROTEIN"/>
    <property type="match status" value="1"/>
</dbReference>
<keyword evidence="9" id="KW-1185">Reference proteome</keyword>